<dbReference type="RefSeq" id="WP_346149941.1">
    <property type="nucleotide sequence ID" value="NZ_BAAATE010000014.1"/>
</dbReference>
<organism evidence="1 2">
    <name type="scientific">Nonomuraea recticatena</name>
    <dbReference type="NCBI Taxonomy" id="46178"/>
    <lineage>
        <taxon>Bacteria</taxon>
        <taxon>Bacillati</taxon>
        <taxon>Actinomycetota</taxon>
        <taxon>Actinomycetes</taxon>
        <taxon>Streptosporangiales</taxon>
        <taxon>Streptosporangiaceae</taxon>
        <taxon>Nonomuraea</taxon>
    </lineage>
</organism>
<sequence length="256" mass="28763">MHRWLAPMLYRVHYNEPESAPPTDIQPFTFSSPAQGDAYDFSVTLQRTARAAGKRARVVLDDEMPEAETVLQRACEEVRPITRRFAITEAGAAEQAANTRLADLSGSMAGVYRWTVRAEVNVPDEVRQLNRDAYRKQHDIKSKAAAALLDIESTDRVRQKWQEFFATVEGSAGVMQAIQLTADPKKLPQVITDLIERREKGAQELLGTVDKIMESYRTVDMLDLVVRNDTVLRQTLKLLGLPVPPLEDETVLVNGM</sequence>
<dbReference type="EMBL" id="BAAATE010000014">
    <property type="protein sequence ID" value="GAA2672126.1"/>
    <property type="molecule type" value="Genomic_DNA"/>
</dbReference>
<keyword evidence="2" id="KW-1185">Reference proteome</keyword>
<protein>
    <submittedName>
        <fullName evidence="1">Uncharacterized protein</fullName>
    </submittedName>
</protein>
<comment type="caution">
    <text evidence="1">The sequence shown here is derived from an EMBL/GenBank/DDBJ whole genome shotgun (WGS) entry which is preliminary data.</text>
</comment>
<accession>A0ABN3SBL4</accession>
<proteinExistence type="predicted"/>
<reference evidence="1 2" key="1">
    <citation type="journal article" date="2019" name="Int. J. Syst. Evol. Microbiol.">
        <title>The Global Catalogue of Microorganisms (GCM) 10K type strain sequencing project: providing services to taxonomists for standard genome sequencing and annotation.</title>
        <authorList>
            <consortium name="The Broad Institute Genomics Platform"/>
            <consortium name="The Broad Institute Genome Sequencing Center for Infectious Disease"/>
            <person name="Wu L."/>
            <person name="Ma J."/>
        </authorList>
    </citation>
    <scope>NUCLEOTIDE SEQUENCE [LARGE SCALE GENOMIC DNA]</scope>
    <source>
        <strain evidence="1 2">JCM 6835</strain>
    </source>
</reference>
<evidence type="ECO:0000313" key="1">
    <source>
        <dbReference type="EMBL" id="GAA2672126.1"/>
    </source>
</evidence>
<dbReference type="Proteomes" id="UP001501666">
    <property type="component" value="Unassembled WGS sequence"/>
</dbReference>
<name>A0ABN3SBL4_9ACTN</name>
<gene>
    <name evidence="1" type="ORF">GCM10010412_051990</name>
</gene>
<evidence type="ECO:0000313" key="2">
    <source>
        <dbReference type="Proteomes" id="UP001501666"/>
    </source>
</evidence>